<dbReference type="AlphaFoldDB" id="A0A0N8TAN6"/>
<protein>
    <submittedName>
        <fullName evidence="1">Uncharacterized protein</fullName>
    </submittedName>
</protein>
<dbReference type="Proteomes" id="UP000050266">
    <property type="component" value="Unassembled WGS sequence"/>
</dbReference>
<dbReference type="EMBL" id="LJRQ01000433">
    <property type="protein sequence ID" value="KPZ05697.1"/>
    <property type="molecule type" value="Genomic_DNA"/>
</dbReference>
<evidence type="ECO:0000313" key="2">
    <source>
        <dbReference type="Proteomes" id="UP000050266"/>
    </source>
</evidence>
<accession>A0A0N8TAN6</accession>
<gene>
    <name evidence="1" type="ORF">ALO41_200054</name>
</gene>
<proteinExistence type="predicted"/>
<organism evidence="1 2">
    <name type="scientific">Pseudomonas amygdali pv. ulmi</name>
    <dbReference type="NCBI Taxonomy" id="251720"/>
    <lineage>
        <taxon>Bacteria</taxon>
        <taxon>Pseudomonadati</taxon>
        <taxon>Pseudomonadota</taxon>
        <taxon>Gammaproteobacteria</taxon>
        <taxon>Pseudomonadales</taxon>
        <taxon>Pseudomonadaceae</taxon>
        <taxon>Pseudomonas</taxon>
        <taxon>Pseudomonas amygdali</taxon>
    </lineage>
</organism>
<dbReference type="PATRIC" id="fig|251720.4.peg.1030"/>
<reference evidence="1 2" key="1">
    <citation type="submission" date="2015-09" db="EMBL/GenBank/DDBJ databases">
        <title>Genome announcement of multiple Pseudomonas syringae strains.</title>
        <authorList>
            <person name="Thakur S."/>
            <person name="Wang P.W."/>
            <person name="Gong Y."/>
            <person name="Weir B.S."/>
            <person name="Guttman D.S."/>
        </authorList>
    </citation>
    <scope>NUCLEOTIDE SEQUENCE [LARGE SCALE GENOMIC DNA]</scope>
    <source>
        <strain evidence="1 2">ICMP3962</strain>
    </source>
</reference>
<sequence>MKQVVTRGCAAFIALVMAPVAFAAGNNDVDLGGSSSGPLQAFVGFLQELVNFVGGPGVLFIAFIAGFAAIGLWVIAPKAGGAAIAWAFRVCAGVIMLMNLALLLTWLQGF</sequence>
<dbReference type="RefSeq" id="WP_057425600.1">
    <property type="nucleotide sequence ID" value="NZ_LIHQ01000246.1"/>
</dbReference>
<comment type="caution">
    <text evidence="1">The sequence shown here is derived from an EMBL/GenBank/DDBJ whole genome shotgun (WGS) entry which is preliminary data.</text>
</comment>
<evidence type="ECO:0000313" key="1">
    <source>
        <dbReference type="EMBL" id="KPZ05697.1"/>
    </source>
</evidence>
<name>A0A0N8TAN6_PSEA0</name>